<organism evidence="11">
    <name type="scientific">viral metagenome</name>
    <dbReference type="NCBI Taxonomy" id="1070528"/>
    <lineage>
        <taxon>unclassified sequences</taxon>
        <taxon>metagenomes</taxon>
        <taxon>organismal metagenomes</taxon>
    </lineage>
</organism>
<evidence type="ECO:0000256" key="1">
    <source>
        <dbReference type="ARBA" id="ARBA00004496"/>
    </source>
</evidence>
<dbReference type="Pfam" id="PF00152">
    <property type="entry name" value="tRNA-synt_2"/>
    <property type="match status" value="1"/>
</dbReference>
<dbReference type="InterPro" id="IPR045864">
    <property type="entry name" value="aa-tRNA-synth_II/BPL/LPL"/>
</dbReference>
<dbReference type="Gene3D" id="2.40.50.140">
    <property type="entry name" value="Nucleic acid-binding proteins"/>
    <property type="match status" value="1"/>
</dbReference>
<evidence type="ECO:0000256" key="7">
    <source>
        <dbReference type="ARBA" id="ARBA00022840"/>
    </source>
</evidence>
<dbReference type="AlphaFoldDB" id="A0A6C0H083"/>
<dbReference type="EC" id="6.1.1.22" evidence="3"/>
<accession>A0A6C0H083</accession>
<keyword evidence="6" id="KW-0547">Nucleotide-binding</keyword>
<comment type="similarity">
    <text evidence="2">Belongs to the class-II aminoacyl-tRNA synthetase family.</text>
</comment>
<keyword evidence="8" id="KW-0648">Protein biosynthesis</keyword>
<evidence type="ECO:0000256" key="6">
    <source>
        <dbReference type="ARBA" id="ARBA00022741"/>
    </source>
</evidence>
<dbReference type="GO" id="GO:0004816">
    <property type="term" value="F:asparagine-tRNA ligase activity"/>
    <property type="evidence" value="ECO:0007669"/>
    <property type="project" value="UniProtKB-EC"/>
</dbReference>
<dbReference type="GO" id="GO:0005524">
    <property type="term" value="F:ATP binding"/>
    <property type="evidence" value="ECO:0007669"/>
    <property type="project" value="UniProtKB-KW"/>
</dbReference>
<keyword evidence="7" id="KW-0067">ATP-binding</keyword>
<proteinExistence type="inferred from homology"/>
<dbReference type="InterPro" id="IPR006195">
    <property type="entry name" value="aa-tRNA-synth_II"/>
</dbReference>
<dbReference type="InterPro" id="IPR012340">
    <property type="entry name" value="NA-bd_OB-fold"/>
</dbReference>
<dbReference type="PANTHER" id="PTHR22594">
    <property type="entry name" value="ASPARTYL/LYSYL-TRNA SYNTHETASE"/>
    <property type="match status" value="1"/>
</dbReference>
<evidence type="ECO:0000256" key="8">
    <source>
        <dbReference type="ARBA" id="ARBA00022917"/>
    </source>
</evidence>
<evidence type="ECO:0000256" key="9">
    <source>
        <dbReference type="ARBA" id="ARBA00023146"/>
    </source>
</evidence>
<dbReference type="NCBIfam" id="TIGR00457">
    <property type="entry name" value="asnS"/>
    <property type="match status" value="1"/>
</dbReference>
<feature type="domain" description="Aminoacyl-transfer RNA synthetases class-II family profile" evidence="10">
    <location>
        <begin position="234"/>
        <end position="448"/>
    </location>
</feature>
<dbReference type="GO" id="GO:0006421">
    <property type="term" value="P:asparaginyl-tRNA aminoacylation"/>
    <property type="evidence" value="ECO:0007669"/>
    <property type="project" value="InterPro"/>
</dbReference>
<comment type="subcellular location">
    <subcellularLocation>
        <location evidence="1">Cytoplasm</location>
    </subcellularLocation>
</comment>
<dbReference type="PROSITE" id="PS50862">
    <property type="entry name" value="AA_TRNA_LIGASE_II"/>
    <property type="match status" value="1"/>
</dbReference>
<dbReference type="InterPro" id="IPR004522">
    <property type="entry name" value="Asn-tRNA-ligase"/>
</dbReference>
<evidence type="ECO:0000259" key="10">
    <source>
        <dbReference type="PROSITE" id="PS50862"/>
    </source>
</evidence>
<dbReference type="SUPFAM" id="SSF55681">
    <property type="entry name" value="Class II aaRS and biotin synthetases"/>
    <property type="match status" value="1"/>
</dbReference>
<dbReference type="Gene3D" id="3.30.930.10">
    <property type="entry name" value="Bira Bifunctional Protein, Domain 2"/>
    <property type="match status" value="1"/>
</dbReference>
<name>A0A6C0H083_9ZZZZ</name>
<dbReference type="PANTHER" id="PTHR22594:SF16">
    <property type="entry name" value="ASPARAGINE--TRNA LIGASE, CYTOPLASMIC"/>
    <property type="match status" value="1"/>
</dbReference>
<dbReference type="InterPro" id="IPR004364">
    <property type="entry name" value="Aa-tRNA-synt_II"/>
</dbReference>
<protein>
    <recommendedName>
        <fullName evidence="3">asparagine--tRNA ligase</fullName>
        <ecNumber evidence="3">6.1.1.22</ecNumber>
    </recommendedName>
</protein>
<evidence type="ECO:0000256" key="5">
    <source>
        <dbReference type="ARBA" id="ARBA00022598"/>
    </source>
</evidence>
<evidence type="ECO:0000256" key="3">
    <source>
        <dbReference type="ARBA" id="ARBA00012816"/>
    </source>
</evidence>
<reference evidence="11" key="1">
    <citation type="journal article" date="2020" name="Nature">
        <title>Giant virus diversity and host interactions through global metagenomics.</title>
        <authorList>
            <person name="Schulz F."/>
            <person name="Roux S."/>
            <person name="Paez-Espino D."/>
            <person name="Jungbluth S."/>
            <person name="Walsh D.A."/>
            <person name="Denef V.J."/>
            <person name="McMahon K.D."/>
            <person name="Konstantinidis K.T."/>
            <person name="Eloe-Fadrosh E.A."/>
            <person name="Kyrpides N.C."/>
            <person name="Woyke T."/>
        </authorList>
    </citation>
    <scope>NUCLEOTIDE SEQUENCE</scope>
    <source>
        <strain evidence="11">GVMAG-M-3300023179-4</strain>
    </source>
</reference>
<dbReference type="GO" id="GO:0005737">
    <property type="term" value="C:cytoplasm"/>
    <property type="evidence" value="ECO:0007669"/>
    <property type="project" value="UniProtKB-SubCell"/>
</dbReference>
<evidence type="ECO:0000313" key="11">
    <source>
        <dbReference type="EMBL" id="QHT73954.1"/>
    </source>
</evidence>
<evidence type="ECO:0000256" key="4">
    <source>
        <dbReference type="ARBA" id="ARBA00022490"/>
    </source>
</evidence>
<keyword evidence="5" id="KW-0436">Ligase</keyword>
<sequence>MIKYSRQHTLISDIDINLENKEILFIGWIRSVRLQAKIGFIVLYDGTTSNTIQAITESSEIIESLRNVTSQSFIKLNAQIVKHPKKANIFDLKIINILKISKINDPITYPLSGTPSLQLLRDHQSIRGHSEIIGAVKRITSSCSYYVSDFMRSHKVKKVFPPTITCSDCEGAGETFTVTKLLNKSKSLPTKQDNSDEIDYSQDFFGVQASLTVSAQLHLESCLRGLGDVWCELPSYRAEPSDTSRHVAAFTHQEAEFMGMNLDGLMDVLEELTQYCFSKTLIDHIDDLKLIEKYTDKKDLIEKLKGFVSKPYQRISYDKAIEILLLDEHKKKLKAIPKWGDDLGSDCEKYLSEIIFKHPTIVYDYPTELKSFYMKQNDDNRTVQSCDLLIPGLGELCGASVREDNYGKLINIVNKRKMDIKPIQWYIDLRKEGSVETAGFGMGFERLICCITGMHIREVCSFVQAYKCLKY</sequence>
<keyword evidence="9" id="KW-0030">Aminoacyl-tRNA synthetase</keyword>
<dbReference type="EMBL" id="MN739834">
    <property type="protein sequence ID" value="QHT73954.1"/>
    <property type="molecule type" value="Genomic_DNA"/>
</dbReference>
<evidence type="ECO:0000256" key="2">
    <source>
        <dbReference type="ARBA" id="ARBA00008226"/>
    </source>
</evidence>
<keyword evidence="4" id="KW-0963">Cytoplasm</keyword>
<dbReference type="SUPFAM" id="SSF50249">
    <property type="entry name" value="Nucleic acid-binding proteins"/>
    <property type="match status" value="1"/>
</dbReference>